<dbReference type="GO" id="GO:0046718">
    <property type="term" value="P:symbiont entry into host cell"/>
    <property type="evidence" value="ECO:0007669"/>
    <property type="project" value="UniProtKB-KW"/>
</dbReference>
<accession>A0A1S5WKL9</accession>
<evidence type="ECO:0000256" key="11">
    <source>
        <dbReference type="ARBA" id="ARBA00022989"/>
    </source>
</evidence>
<proteinExistence type="predicted"/>
<dbReference type="OrthoDB" id="113at10239"/>
<feature type="transmembrane region" description="Helical" evidence="17">
    <location>
        <begin position="308"/>
        <end position="328"/>
    </location>
</feature>
<sequence length="1129" mass="127174">MCRFSMFRFLTIAVQTSVISFVFSSVILAILVLHETNAKTEILRGDHTEVYVDQESNEITVLPKTPRTTIPYIDPAKGDSKREVTDATTTTVQEPKIEPGIVKVNYCELAPSLKCEIKGVSTFNVYYQVEHEGTIYSCLSDATDGLMGCEGSENLPKNFLSVPVVPLTRLGNKRLYSVGSKYFLVHEFSGVSYPVSYNSEIRNGTITLQTVRLSGDCKIAKTAYINPYTVSLTSPEQGMGYVIKKPGQDISAKIQTFSGSAQLTFSQDDMDGEHNLLCGDKSSQIPKTNKRVRDCIVKFSKNVYKQAACINFSWIRLIIIGLIIYFPIRWIVDKTSKPLFLWYDLLGLITYPVLLVLNLLWKYMPFKCSLCGSICFITHDCNARCVCNKSKATESHSESCFLLSNKSSDLSHIRSKKWTNIEWFHFIINTRLSSSLLKFLTELLIGLIILPQMPMSLAQTAKCIDTCLYVAGCNKLVTSKYEKCPPEDQCSCTITDSGIIENIWHSGIIVKESNNCLKNQICASAYPFEHLVKCRIGCDYLNLIKSKPLPSGFVDYSGDLLNLDITSLHYMKRLRGGIIDSYNMTDTLTNIFPGDVTFKGFPRIPENILSRQSLIYDSVVDGKYRYLIEQALLGGGGTVFLLNDKTSGAVQKLVVYVEKVGVHYEVSEKYTTAPIQSTHTDFYSTCTGNCGTCRRNQPVTGYQDFCITPTSYWGCEEAWCLAINEGATCGFCRNVYDMDKAYKIYSVLKTTIKSTICFSGFPGASCHEINEEVPLETTYFQADIIADLHNDEIVVGELIAHSSDSHIYKGNIAGLNDPVKMFGHPQLSFEGKPIFSKKVLDGDDLSWDCAAIGKKTVKIKSCGYDTYRFKSGLEQLSSIPVTFQDHKSFFLEKSFNLGKLKIIIDLPTELFKVPPKKPTITLSKLDCVGCYMCNLGLKCKLEFNSDVTFSSGLEMHSCSLSCYQIAVRRGQNKFNITMYCSNNPEKRKIVMLPEGNKEISLEFPVSSVKLVEPENIIDQNDEYANEEQRYSSDSSAWTFWDYLKSPFNFVASYFGSFFDTVRVILLVLAIFIAVYFCSMIVQIFKNYIKNKSYKNREKEEPEDSYYGQASYPMTRTDTLARRKPPMDFI</sequence>
<evidence type="ECO:0000313" key="20">
    <source>
        <dbReference type="Proteomes" id="UP000203360"/>
    </source>
</evidence>
<feature type="transmembrane region" description="Helical" evidence="17">
    <location>
        <begin position="12"/>
        <end position="34"/>
    </location>
</feature>
<evidence type="ECO:0000256" key="1">
    <source>
        <dbReference type="ARBA" id="ARBA00004182"/>
    </source>
</evidence>
<dbReference type="Pfam" id="PF03557">
    <property type="entry name" value="Bunya_G1"/>
    <property type="match status" value="1"/>
</dbReference>
<dbReference type="GO" id="GO:0019062">
    <property type="term" value="P:virion attachment to host cell"/>
    <property type="evidence" value="ECO:0007669"/>
    <property type="project" value="UniProtKB-KW"/>
</dbReference>
<dbReference type="InterPro" id="IPR005167">
    <property type="entry name" value="Bunya_G1"/>
</dbReference>
<evidence type="ECO:0000256" key="16">
    <source>
        <dbReference type="ARBA" id="ARBA00031199"/>
    </source>
</evidence>
<feature type="domain" description="Bunyavirus glycoprotein G1" evidence="18">
    <location>
        <begin position="633"/>
        <end position="1002"/>
    </location>
</feature>
<dbReference type="GO" id="GO:0044003">
    <property type="term" value="P:symbiont-mediated perturbation of host process"/>
    <property type="evidence" value="ECO:0007669"/>
    <property type="project" value="InterPro"/>
</dbReference>
<feature type="transmembrane region" description="Helical" evidence="17">
    <location>
        <begin position="340"/>
        <end position="361"/>
    </location>
</feature>
<keyword evidence="15" id="KW-1160">Virus entry into host cell</keyword>
<reference evidence="19 20" key="1">
    <citation type="journal article" date="2017" name="Arch. Virol.">
        <title>Full-length genome sequence of the tospovirus melon severe mosaic virus.</title>
        <authorList>
            <person name="Ciuffo M."/>
            <person name="Nerva L."/>
            <person name="Turina M."/>
        </authorList>
    </citation>
    <scope>NUCLEOTIDE SEQUENCE [LARGE SCALE GENOMIC DNA]</scope>
    <source>
        <strain evidence="19">VE440-A</strain>
    </source>
</reference>
<evidence type="ECO:0000256" key="3">
    <source>
        <dbReference type="ARBA" id="ARBA00004625"/>
    </source>
</evidence>
<dbReference type="GO" id="GO:0044167">
    <property type="term" value="C:host cell endoplasmic reticulum membrane"/>
    <property type="evidence" value="ECO:0007669"/>
    <property type="project" value="UniProtKB-SubCell"/>
</dbReference>
<keyword evidence="5" id="KW-0945">Host-virus interaction</keyword>
<keyword evidence="7" id="KW-1161">Viral attachment to host cell</keyword>
<keyword evidence="12 17" id="KW-0472">Membrane</keyword>
<evidence type="ECO:0000313" key="19">
    <source>
        <dbReference type="EMBL" id="AQQ12830.1"/>
    </source>
</evidence>
<keyword evidence="10" id="KW-1043">Host membrane</keyword>
<evidence type="ECO:0000256" key="13">
    <source>
        <dbReference type="ARBA" id="ARBA00023180"/>
    </source>
</evidence>
<evidence type="ECO:0000256" key="2">
    <source>
        <dbReference type="ARBA" id="ARBA00004217"/>
    </source>
</evidence>
<keyword evidence="8" id="KW-1040">Host Golgi apparatus</keyword>
<dbReference type="GO" id="GO:0044178">
    <property type="term" value="C:host cell Golgi membrane"/>
    <property type="evidence" value="ECO:0007669"/>
    <property type="project" value="UniProtKB-SubCell"/>
</dbReference>
<keyword evidence="9" id="KW-0946">Virion</keyword>
<evidence type="ECO:0000256" key="8">
    <source>
        <dbReference type="ARBA" id="ARBA00022812"/>
    </source>
</evidence>
<keyword evidence="14" id="KW-1038">Host endoplasmic reticulum</keyword>
<evidence type="ECO:0000256" key="10">
    <source>
        <dbReference type="ARBA" id="ARBA00022870"/>
    </source>
</evidence>
<keyword evidence="13" id="KW-0325">Glycoprotein</keyword>
<evidence type="ECO:0000256" key="5">
    <source>
        <dbReference type="ARBA" id="ARBA00022581"/>
    </source>
</evidence>
<evidence type="ECO:0000259" key="18">
    <source>
        <dbReference type="Pfam" id="PF03557"/>
    </source>
</evidence>
<evidence type="ECO:0000256" key="17">
    <source>
        <dbReference type="SAM" id="Phobius"/>
    </source>
</evidence>
<evidence type="ECO:0000256" key="15">
    <source>
        <dbReference type="ARBA" id="ARBA00023296"/>
    </source>
</evidence>
<dbReference type="EMBL" id="KX698423">
    <property type="protein sequence ID" value="AQQ12830.1"/>
    <property type="molecule type" value="Genomic_RNA"/>
</dbReference>
<name>A0A1S5WKL9_9VIRU</name>
<organism evidence="19 20">
    <name type="scientific">melon severe mosaic virus</name>
    <dbReference type="NCBI Taxonomy" id="485724"/>
    <lineage>
        <taxon>Viruses</taxon>
        <taxon>Riboviria</taxon>
        <taxon>Orthornavirae</taxon>
        <taxon>Negarnaviricota</taxon>
        <taxon>Polyploviricotina</taxon>
        <taxon>Bunyaviricetes</taxon>
        <taxon>Elliovirales</taxon>
        <taxon>Tospoviridae</taxon>
        <taxon>Orthotospovirus</taxon>
        <taxon>Orthotospovirus melotessellati</taxon>
    </lineage>
</organism>
<evidence type="ECO:0000256" key="14">
    <source>
        <dbReference type="ARBA" id="ARBA00023184"/>
    </source>
</evidence>
<comment type="subcellular location">
    <subcellularLocation>
        <location evidence="2">Host Golgi apparatus membrane</location>
    </subcellularLocation>
    <subcellularLocation>
        <location evidence="3">Host endoplasmic reticulum membrane</location>
    </subcellularLocation>
    <subcellularLocation>
        <location evidence="1">Virion membrane</location>
    </subcellularLocation>
</comment>
<dbReference type="RefSeq" id="YP_009346016.1">
    <property type="nucleotide sequence ID" value="NC_033833.1"/>
</dbReference>
<evidence type="ECO:0000256" key="9">
    <source>
        <dbReference type="ARBA" id="ARBA00022844"/>
    </source>
</evidence>
<evidence type="ECO:0000256" key="7">
    <source>
        <dbReference type="ARBA" id="ARBA00022804"/>
    </source>
</evidence>
<keyword evidence="11 17" id="KW-1133">Transmembrane helix</keyword>
<feature type="transmembrane region" description="Helical" evidence="17">
    <location>
        <begin position="1063"/>
        <end position="1084"/>
    </location>
</feature>
<evidence type="ECO:0000256" key="12">
    <source>
        <dbReference type="ARBA" id="ARBA00023136"/>
    </source>
</evidence>
<dbReference type="KEGG" id="vg:31079628"/>
<dbReference type="GO" id="GO:0055036">
    <property type="term" value="C:virion membrane"/>
    <property type="evidence" value="ECO:0007669"/>
    <property type="project" value="UniProtKB-SubCell"/>
</dbReference>
<evidence type="ECO:0000256" key="6">
    <source>
        <dbReference type="ARBA" id="ARBA00022692"/>
    </source>
</evidence>
<keyword evidence="6 17" id="KW-0812">Transmembrane</keyword>
<dbReference type="Proteomes" id="UP000203360">
    <property type="component" value="Genome"/>
</dbReference>
<keyword evidence="20" id="KW-1185">Reference proteome</keyword>
<protein>
    <recommendedName>
        <fullName evidence="4">Envelopment polyprotein</fullName>
    </recommendedName>
    <alternativeName>
        <fullName evidence="16">M polyprotein</fullName>
    </alternativeName>
</protein>
<evidence type="ECO:0000256" key="4">
    <source>
        <dbReference type="ARBA" id="ARBA00015294"/>
    </source>
</evidence>
<dbReference type="GeneID" id="31079628"/>